<evidence type="ECO:0000313" key="1">
    <source>
        <dbReference type="EMBL" id="MBK1867772.1"/>
    </source>
</evidence>
<accession>A0ACC5R563</accession>
<keyword evidence="2" id="KW-1185">Reference proteome</keyword>
<proteinExistence type="predicted"/>
<name>A0ACC5R563_9HYPH</name>
<comment type="caution">
    <text evidence="1">The sequence shown here is derived from an EMBL/GenBank/DDBJ whole genome shotgun (WGS) entry which is preliminary data.</text>
</comment>
<dbReference type="Proteomes" id="UP000616151">
    <property type="component" value="Unassembled WGS sequence"/>
</dbReference>
<dbReference type="EMBL" id="JAENHL010000007">
    <property type="protein sequence ID" value="MBK1867772.1"/>
    <property type="molecule type" value="Genomic_DNA"/>
</dbReference>
<organism evidence="1 2">
    <name type="scientific">Taklimakanibacter albus</name>
    <dbReference type="NCBI Taxonomy" id="2800327"/>
    <lineage>
        <taxon>Bacteria</taxon>
        <taxon>Pseudomonadati</taxon>
        <taxon>Pseudomonadota</taxon>
        <taxon>Alphaproteobacteria</taxon>
        <taxon>Hyphomicrobiales</taxon>
        <taxon>Aestuariivirgaceae</taxon>
        <taxon>Taklimakanibacter</taxon>
    </lineage>
</organism>
<evidence type="ECO:0000313" key="2">
    <source>
        <dbReference type="Proteomes" id="UP000616151"/>
    </source>
</evidence>
<sequence length="127" mass="13173">MTVLLTVGAGPLVGTILVYLADATGLTPEAISIYMQGQTILSVLVSGYVSGGLQAFICGLVFALVGWLSGRLPVSVPIVTALALAALFALALFGVSGNGIVFSVIIHIVPALVTWWLVKAYWQKAVT</sequence>
<protein>
    <submittedName>
        <fullName evidence="1">Uncharacterized protein</fullName>
    </submittedName>
</protein>
<gene>
    <name evidence="1" type="ORF">JHL16_15545</name>
</gene>
<reference evidence="1" key="1">
    <citation type="submission" date="2021-01" db="EMBL/GenBank/DDBJ databases">
        <authorList>
            <person name="Sun Q."/>
        </authorList>
    </citation>
    <scope>NUCLEOTIDE SEQUENCE</scope>
    <source>
        <strain evidence="1">YIM B02566</strain>
    </source>
</reference>